<dbReference type="HOGENOM" id="CLU_717986_0_0_1"/>
<evidence type="ECO:0000313" key="2">
    <source>
        <dbReference type="EMBL" id="KIM33176.1"/>
    </source>
</evidence>
<name>A0A0C3BP20_SERVB</name>
<evidence type="ECO:0000313" key="3">
    <source>
        <dbReference type="Proteomes" id="UP000054097"/>
    </source>
</evidence>
<dbReference type="EMBL" id="KN824278">
    <property type="protein sequence ID" value="KIM33176.1"/>
    <property type="molecule type" value="Genomic_DNA"/>
</dbReference>
<accession>A0A0C3BP20</accession>
<proteinExistence type="predicted"/>
<feature type="region of interest" description="Disordered" evidence="1">
    <location>
        <begin position="1"/>
        <end position="46"/>
    </location>
</feature>
<feature type="region of interest" description="Disordered" evidence="1">
    <location>
        <begin position="217"/>
        <end position="261"/>
    </location>
</feature>
<reference evidence="3" key="2">
    <citation type="submission" date="2015-01" db="EMBL/GenBank/DDBJ databases">
        <title>Evolutionary Origins and Diversification of the Mycorrhizal Mutualists.</title>
        <authorList>
            <consortium name="DOE Joint Genome Institute"/>
            <consortium name="Mycorrhizal Genomics Consortium"/>
            <person name="Kohler A."/>
            <person name="Kuo A."/>
            <person name="Nagy L.G."/>
            <person name="Floudas D."/>
            <person name="Copeland A."/>
            <person name="Barry K.W."/>
            <person name="Cichocki N."/>
            <person name="Veneault-Fourrey C."/>
            <person name="LaButti K."/>
            <person name="Lindquist E.A."/>
            <person name="Lipzen A."/>
            <person name="Lundell T."/>
            <person name="Morin E."/>
            <person name="Murat C."/>
            <person name="Riley R."/>
            <person name="Ohm R."/>
            <person name="Sun H."/>
            <person name="Tunlid A."/>
            <person name="Henrissat B."/>
            <person name="Grigoriev I.V."/>
            <person name="Hibbett D.S."/>
            <person name="Martin F."/>
        </authorList>
    </citation>
    <scope>NUCLEOTIDE SEQUENCE [LARGE SCALE GENOMIC DNA]</scope>
    <source>
        <strain evidence="3">MAFF 305830</strain>
    </source>
</reference>
<gene>
    <name evidence="2" type="ORF">M408DRAFT_150223</name>
</gene>
<reference evidence="2 3" key="1">
    <citation type="submission" date="2014-04" db="EMBL/GenBank/DDBJ databases">
        <authorList>
            <consortium name="DOE Joint Genome Institute"/>
            <person name="Kuo A."/>
            <person name="Zuccaro A."/>
            <person name="Kohler A."/>
            <person name="Nagy L.G."/>
            <person name="Floudas D."/>
            <person name="Copeland A."/>
            <person name="Barry K.W."/>
            <person name="Cichocki N."/>
            <person name="Veneault-Fourrey C."/>
            <person name="LaButti K."/>
            <person name="Lindquist E.A."/>
            <person name="Lipzen A."/>
            <person name="Lundell T."/>
            <person name="Morin E."/>
            <person name="Murat C."/>
            <person name="Sun H."/>
            <person name="Tunlid A."/>
            <person name="Henrissat B."/>
            <person name="Grigoriev I.V."/>
            <person name="Hibbett D.S."/>
            <person name="Martin F."/>
            <person name="Nordberg H.P."/>
            <person name="Cantor M.N."/>
            <person name="Hua S.X."/>
        </authorList>
    </citation>
    <scope>NUCLEOTIDE SEQUENCE [LARGE SCALE GENOMIC DNA]</scope>
    <source>
        <strain evidence="2 3">MAFF 305830</strain>
    </source>
</reference>
<protein>
    <submittedName>
        <fullName evidence="2">Uncharacterized protein</fullName>
    </submittedName>
</protein>
<organism evidence="2 3">
    <name type="scientific">Serendipita vermifera MAFF 305830</name>
    <dbReference type="NCBI Taxonomy" id="933852"/>
    <lineage>
        <taxon>Eukaryota</taxon>
        <taxon>Fungi</taxon>
        <taxon>Dikarya</taxon>
        <taxon>Basidiomycota</taxon>
        <taxon>Agaricomycotina</taxon>
        <taxon>Agaricomycetes</taxon>
        <taxon>Sebacinales</taxon>
        <taxon>Serendipitaceae</taxon>
        <taxon>Serendipita</taxon>
    </lineage>
</organism>
<dbReference type="Proteomes" id="UP000054097">
    <property type="component" value="Unassembled WGS sequence"/>
</dbReference>
<dbReference type="AlphaFoldDB" id="A0A0C3BP20"/>
<dbReference type="OrthoDB" id="2534923at2759"/>
<keyword evidence="3" id="KW-1185">Reference proteome</keyword>
<feature type="compositionally biased region" description="Polar residues" evidence="1">
    <location>
        <begin position="239"/>
        <end position="259"/>
    </location>
</feature>
<sequence>MTTNSEPKRRSLLPSLFSRGNNPYLHHRRTDSSQSSMQIDEAEEEEPIRPTREWYALLAGLITRALLEGYLLRGWTGTQTAEVLLGLGLHDEGSKKNKKSGSKSSFFVWKGAEQQQQQQDTEKPTEIDAQNHVWAEDMPSTEEAASILFGNGTAFQEYVAEMEKRLVEFTTVSPHYHDLSSHLDNLVNTYPLEPVQTAAFRFFEAVSQWKEAPELGNYKTRATTTSPSLSSRNHRSSNDYTSSPSIQSHSPVLHQTPTKQRVRLSPSISIASLIHPPSSPSLSQPSTDSVSFLGLSNSGISSSVLRPSSYIVPAPLDRFFATFGATSSSSERTTSSSISIGTKMKLGWTGLSLGAKRPREKEGDAWVDSERAPKKPFLKGGMFNS</sequence>
<evidence type="ECO:0000256" key="1">
    <source>
        <dbReference type="SAM" id="MobiDB-lite"/>
    </source>
</evidence>